<comment type="caution">
    <text evidence="1">The sequence shown here is derived from an EMBL/GenBank/DDBJ whole genome shotgun (WGS) entry which is preliminary data.</text>
</comment>
<proteinExistence type="predicted"/>
<gene>
    <name evidence="1" type="ORF">LCGC14_1708280</name>
</gene>
<accession>A0A0F9I3K1</accession>
<name>A0A0F9I3K1_9ZZZZ</name>
<dbReference type="EMBL" id="LAZR01015200">
    <property type="protein sequence ID" value="KKM14224.1"/>
    <property type="molecule type" value="Genomic_DNA"/>
</dbReference>
<protein>
    <submittedName>
        <fullName evidence="1">Uncharacterized protein</fullName>
    </submittedName>
</protein>
<evidence type="ECO:0000313" key="1">
    <source>
        <dbReference type="EMBL" id="KKM14224.1"/>
    </source>
</evidence>
<organism evidence="1">
    <name type="scientific">marine sediment metagenome</name>
    <dbReference type="NCBI Taxonomy" id="412755"/>
    <lineage>
        <taxon>unclassified sequences</taxon>
        <taxon>metagenomes</taxon>
        <taxon>ecological metagenomes</taxon>
    </lineage>
</organism>
<reference evidence="1" key="1">
    <citation type="journal article" date="2015" name="Nature">
        <title>Complex archaea that bridge the gap between prokaryotes and eukaryotes.</title>
        <authorList>
            <person name="Spang A."/>
            <person name="Saw J.H."/>
            <person name="Jorgensen S.L."/>
            <person name="Zaremba-Niedzwiedzka K."/>
            <person name="Martijn J."/>
            <person name="Lind A.E."/>
            <person name="van Eijk R."/>
            <person name="Schleper C."/>
            <person name="Guy L."/>
            <person name="Ettema T.J."/>
        </authorList>
    </citation>
    <scope>NUCLEOTIDE SEQUENCE</scope>
</reference>
<dbReference type="AlphaFoldDB" id="A0A0F9I3K1"/>
<sequence length="79" mass="8524">MSVIVSTVSPNSFYTLGTRSIFPLSFPHRQSPDPLTVITLAGTTVNDGQSSCSLAGNASEPVAVEAIEVLEPHFRRQHR</sequence>